<keyword evidence="5" id="KW-1185">Reference proteome</keyword>
<sequence length="155" mass="17027">MKMRTLAKTFIIVAVFSLTACSIPESPGIIADTIRGFANKCTLKCPSRVTPVPNPNYQKTFNGCGSKGITVDPSKLPRPQFEQCCNSHDYCYDTCNIKKDECDTAFRNCMLIACGNAFDCDTKVCKANTEAFYNIVKQLGCSSYLEAQKGACLCK</sequence>
<gene>
    <name evidence="4" type="ORF">CHIRRI_LOCUS14944</name>
</gene>
<evidence type="ECO:0000313" key="5">
    <source>
        <dbReference type="Proteomes" id="UP001153620"/>
    </source>
</evidence>
<accession>A0A9N9S6C4</accession>
<dbReference type="EMBL" id="OU895880">
    <property type="protein sequence ID" value="CAG9812139.1"/>
    <property type="molecule type" value="Genomic_DNA"/>
</dbReference>
<feature type="chain" id="PRO_5040337616" evidence="3">
    <location>
        <begin position="22"/>
        <end position="155"/>
    </location>
</feature>
<dbReference type="Proteomes" id="UP001153620">
    <property type="component" value="Chromosome 4"/>
</dbReference>
<reference evidence="4" key="1">
    <citation type="submission" date="2022-01" db="EMBL/GenBank/DDBJ databases">
        <authorList>
            <person name="King R."/>
        </authorList>
    </citation>
    <scope>NUCLEOTIDE SEQUENCE</scope>
</reference>
<dbReference type="GO" id="GO:0016042">
    <property type="term" value="P:lipid catabolic process"/>
    <property type="evidence" value="ECO:0007669"/>
    <property type="project" value="InterPro"/>
</dbReference>
<evidence type="ECO:0000256" key="2">
    <source>
        <dbReference type="ARBA" id="ARBA00022525"/>
    </source>
</evidence>
<organism evidence="4 5">
    <name type="scientific">Chironomus riparius</name>
    <dbReference type="NCBI Taxonomy" id="315576"/>
    <lineage>
        <taxon>Eukaryota</taxon>
        <taxon>Metazoa</taxon>
        <taxon>Ecdysozoa</taxon>
        <taxon>Arthropoda</taxon>
        <taxon>Hexapoda</taxon>
        <taxon>Insecta</taxon>
        <taxon>Pterygota</taxon>
        <taxon>Neoptera</taxon>
        <taxon>Endopterygota</taxon>
        <taxon>Diptera</taxon>
        <taxon>Nematocera</taxon>
        <taxon>Chironomoidea</taxon>
        <taxon>Chironomidae</taxon>
        <taxon>Chironominae</taxon>
        <taxon>Chironomus</taxon>
    </lineage>
</organism>
<evidence type="ECO:0000256" key="1">
    <source>
        <dbReference type="ARBA" id="ARBA00004613"/>
    </source>
</evidence>
<dbReference type="OrthoDB" id="3935740at2759"/>
<dbReference type="InterPro" id="IPR033113">
    <property type="entry name" value="PLA2_histidine"/>
</dbReference>
<dbReference type="GO" id="GO:0005576">
    <property type="term" value="C:extracellular region"/>
    <property type="evidence" value="ECO:0007669"/>
    <property type="project" value="UniProtKB-SubCell"/>
</dbReference>
<dbReference type="InterPro" id="IPR010711">
    <property type="entry name" value="PLA2G12"/>
</dbReference>
<dbReference type="InterPro" id="IPR036444">
    <property type="entry name" value="PLipase_A2_dom_sf"/>
</dbReference>
<evidence type="ECO:0000313" key="4">
    <source>
        <dbReference type="EMBL" id="CAG9812139.1"/>
    </source>
</evidence>
<name>A0A9N9S6C4_9DIPT</name>
<dbReference type="SUPFAM" id="SSF48619">
    <property type="entry name" value="Phospholipase A2, PLA2"/>
    <property type="match status" value="1"/>
</dbReference>
<dbReference type="Gene3D" id="1.20.90.10">
    <property type="entry name" value="Phospholipase A2 domain"/>
    <property type="match status" value="1"/>
</dbReference>
<dbReference type="GO" id="GO:0005509">
    <property type="term" value="F:calcium ion binding"/>
    <property type="evidence" value="ECO:0007669"/>
    <property type="project" value="InterPro"/>
</dbReference>
<evidence type="ECO:0000256" key="3">
    <source>
        <dbReference type="SAM" id="SignalP"/>
    </source>
</evidence>
<dbReference type="PANTHER" id="PTHR12824">
    <property type="entry name" value="GROUP XII SECRETORY PHOSPHOLIPASE A2 FAMILY MEMBER"/>
    <property type="match status" value="1"/>
</dbReference>
<dbReference type="PROSITE" id="PS00118">
    <property type="entry name" value="PA2_HIS"/>
    <property type="match status" value="1"/>
</dbReference>
<dbReference type="GO" id="GO:0004623">
    <property type="term" value="F:phospholipase A2 activity"/>
    <property type="evidence" value="ECO:0007669"/>
    <property type="project" value="InterPro"/>
</dbReference>
<reference evidence="4" key="2">
    <citation type="submission" date="2022-10" db="EMBL/GenBank/DDBJ databases">
        <authorList>
            <consortium name="ENA_rothamsted_submissions"/>
            <consortium name="culmorum"/>
            <person name="King R."/>
        </authorList>
    </citation>
    <scope>NUCLEOTIDE SEQUENCE</scope>
</reference>
<dbReference type="AlphaFoldDB" id="A0A9N9S6C4"/>
<dbReference type="Pfam" id="PF06951">
    <property type="entry name" value="PLA2G12"/>
    <property type="match status" value="1"/>
</dbReference>
<feature type="signal peptide" evidence="3">
    <location>
        <begin position="1"/>
        <end position="21"/>
    </location>
</feature>
<dbReference type="PANTHER" id="PTHR12824:SF8">
    <property type="entry name" value="GXIVSPLA2, ISOFORM A"/>
    <property type="match status" value="1"/>
</dbReference>
<dbReference type="GO" id="GO:0050482">
    <property type="term" value="P:arachidonate secretion"/>
    <property type="evidence" value="ECO:0007669"/>
    <property type="project" value="InterPro"/>
</dbReference>
<protein>
    <submittedName>
        <fullName evidence="4">Uncharacterized protein</fullName>
    </submittedName>
</protein>
<proteinExistence type="predicted"/>
<keyword evidence="2" id="KW-0964">Secreted</keyword>
<keyword evidence="3" id="KW-0732">Signal</keyword>
<dbReference type="GO" id="GO:0006644">
    <property type="term" value="P:phospholipid metabolic process"/>
    <property type="evidence" value="ECO:0007669"/>
    <property type="project" value="InterPro"/>
</dbReference>
<dbReference type="PROSITE" id="PS51257">
    <property type="entry name" value="PROKAR_LIPOPROTEIN"/>
    <property type="match status" value="1"/>
</dbReference>
<comment type="subcellular location">
    <subcellularLocation>
        <location evidence="1">Secreted</location>
    </subcellularLocation>
</comment>